<proteinExistence type="predicted"/>
<dbReference type="Gene3D" id="3.40.190.10">
    <property type="entry name" value="Periplasmic binding protein-like II"/>
    <property type="match status" value="1"/>
</dbReference>
<gene>
    <name evidence="3" type="ORF">NV381_10730</name>
</gene>
<comment type="caution">
    <text evidence="3">The sequence shown here is derived from an EMBL/GenBank/DDBJ whole genome shotgun (WGS) entry which is preliminary data.</text>
</comment>
<name>A0ABT1YHI6_9BACL</name>
<feature type="domain" description="Solute-binding protein family 5" evidence="2">
    <location>
        <begin position="94"/>
        <end position="461"/>
    </location>
</feature>
<dbReference type="PROSITE" id="PS51257">
    <property type="entry name" value="PROKAR_LIPOPROTEIN"/>
    <property type="match status" value="1"/>
</dbReference>
<feature type="chain" id="PRO_5045131097" evidence="1">
    <location>
        <begin position="28"/>
        <end position="554"/>
    </location>
</feature>
<evidence type="ECO:0000313" key="3">
    <source>
        <dbReference type="EMBL" id="MCR8631678.1"/>
    </source>
</evidence>
<dbReference type="Pfam" id="PF00496">
    <property type="entry name" value="SBP_bac_5"/>
    <property type="match status" value="1"/>
</dbReference>
<dbReference type="Proteomes" id="UP001300012">
    <property type="component" value="Unassembled WGS sequence"/>
</dbReference>
<dbReference type="EMBL" id="JANQBD010000006">
    <property type="protein sequence ID" value="MCR8631678.1"/>
    <property type="molecule type" value="Genomic_DNA"/>
</dbReference>
<organism evidence="3 4">
    <name type="scientific">Paenibacillus radicis</name>
    <name type="common">ex Xue et al. 2023</name>
    <dbReference type="NCBI Taxonomy" id="2972489"/>
    <lineage>
        <taxon>Bacteria</taxon>
        <taxon>Bacillati</taxon>
        <taxon>Bacillota</taxon>
        <taxon>Bacilli</taxon>
        <taxon>Bacillales</taxon>
        <taxon>Paenibacillaceae</taxon>
        <taxon>Paenibacillus</taxon>
    </lineage>
</organism>
<dbReference type="SUPFAM" id="SSF53850">
    <property type="entry name" value="Periplasmic binding protein-like II"/>
    <property type="match status" value="1"/>
</dbReference>
<dbReference type="PIRSF" id="PIRSF002741">
    <property type="entry name" value="MppA"/>
    <property type="match status" value="1"/>
</dbReference>
<dbReference type="Gene3D" id="3.10.105.10">
    <property type="entry name" value="Dipeptide-binding Protein, Domain 3"/>
    <property type="match status" value="1"/>
</dbReference>
<dbReference type="RefSeq" id="WP_258213266.1">
    <property type="nucleotide sequence ID" value="NZ_JANQBD010000006.1"/>
</dbReference>
<keyword evidence="4" id="KW-1185">Reference proteome</keyword>
<accession>A0ABT1YHI6</accession>
<dbReference type="PANTHER" id="PTHR30290">
    <property type="entry name" value="PERIPLASMIC BINDING COMPONENT OF ABC TRANSPORTER"/>
    <property type="match status" value="1"/>
</dbReference>
<feature type="signal peptide" evidence="1">
    <location>
        <begin position="1"/>
        <end position="27"/>
    </location>
</feature>
<evidence type="ECO:0000256" key="1">
    <source>
        <dbReference type="SAM" id="SignalP"/>
    </source>
</evidence>
<dbReference type="InterPro" id="IPR039424">
    <property type="entry name" value="SBP_5"/>
</dbReference>
<sequence>MLKQKMMRVYIYCVLILTLSITGCSQAAQPAAQPAQGQDSKSSAPAAIASIPELKIGLPGDAGLLNFYSGSSSYDYLTELVYDKLFSPSPYVETPQPWLAESAKQIDPLTWVVKVRSGVKWHDGKPFTAEDVKFTFEYYRDGPPNRYTHHMSEVPRVEKITLDDASTVRMTCAYPCPTLDRITLADLPILPKHIWEKVDNPRKVTDLPIGTGPYKLVDYKTDQYLKFQANDEFFMGKPVVGSIVMPIIKDPTAMFNALRSGEIDVAGRSVSPELLDSFKKLPNMKVIKTSELSLAEIRVNYEKEPFNQPELRQTLSLAVDRKSITDTVLLGMGKPGLKGYPHPDSPWTNPNLSTPFDAEKSKELLEKLDYKDRDGDGVRENQAGKQLDFSIKVASTEPTWIRSAEMLKQQFAKVGIKTTVEVLDSGTIGTLSQSKKYDMYISSIGPHGVADPDQFIMSHRSGYLWTKGLAYPEMDKLTEKWMAESDVEKRKKVSFEMQELFNRQPTSIVLFYPDQNFAYRSDKYDQWVESLGFGIIHKYSFLPAEARKAATGAK</sequence>
<dbReference type="InterPro" id="IPR000914">
    <property type="entry name" value="SBP_5_dom"/>
</dbReference>
<keyword evidence="1" id="KW-0732">Signal</keyword>
<evidence type="ECO:0000313" key="4">
    <source>
        <dbReference type="Proteomes" id="UP001300012"/>
    </source>
</evidence>
<protein>
    <submittedName>
        <fullName evidence="3">ABC transporter substrate-binding protein</fullName>
    </submittedName>
</protein>
<dbReference type="Gene3D" id="3.90.76.10">
    <property type="entry name" value="Dipeptide-binding Protein, Domain 1"/>
    <property type="match status" value="1"/>
</dbReference>
<dbReference type="InterPro" id="IPR030678">
    <property type="entry name" value="Peptide/Ni-bd"/>
</dbReference>
<evidence type="ECO:0000259" key="2">
    <source>
        <dbReference type="Pfam" id="PF00496"/>
    </source>
</evidence>
<reference evidence="3 4" key="1">
    <citation type="submission" date="2022-08" db="EMBL/GenBank/DDBJ databases">
        <title>Paenibacillus endoradicis sp. nov., Paenibacillus radicibacter sp. nov and Paenibacillus pararadicis sp. nov., three cold-adapted plant growth-promoting bacteria isolated from root of Larix gmelinii in Great Khingan.</title>
        <authorList>
            <person name="Xue H."/>
        </authorList>
    </citation>
    <scope>NUCLEOTIDE SEQUENCE [LARGE SCALE GENOMIC DNA]</scope>
    <source>
        <strain evidence="3 4">N5-1-1-5</strain>
    </source>
</reference>